<dbReference type="Pfam" id="PF00564">
    <property type="entry name" value="PB1"/>
    <property type="match status" value="1"/>
</dbReference>
<sequence length="548" mass="59620">MDPPPPPPSSTTTDPLPPLPTTTPPKLRLMCSYGGHIVPRPRRKSLFYAGGETRIVALDRRTAASSLSALTAHLSRTLFNNRPFHLKYQLPDEDLDSLISVTTDEDLQIMLEEHDRISAVSSPTPSRIRLFLFPIKPESLGSVLLDPKADSWFSDALKNTRIVQRGQSADAAGLGQELMGLDILGGSDCNAALENQAERLINNGAETKELGGAVPESLVLETSSSFGSTSSSISMSNSPAVGVHCEDGGVSLFEKNIRVPSSTSLESDNSVGSAVIQPKAGIYQEPYIQVASAVSSYIIEAENSASDPQSIVQMQKNVQLAGYQLSQQSEGKQLQHGVQYVQGDLHYMPQYQTGPSPLPSYYPLYQMSMHQQLHSPYIVNQPYPIYLVPPRPNQNYGMSKQCSLLDNTNVSSSRPPLPPHASIIPPITYKEAITGQPVPESALKVYQTVPPATPAVNAPTTQGKQQFMELPELQNPSQTVVNTSAASSNYVNEFDDDVAYTQIYKTQPSAPTLSLQYQTLMKGVNVMSSESSTQDNTSIKNQMTSHRQ</sequence>
<evidence type="ECO:0000313" key="4">
    <source>
        <dbReference type="Proteomes" id="UP001630127"/>
    </source>
</evidence>
<feature type="region of interest" description="Disordered" evidence="1">
    <location>
        <begin position="528"/>
        <end position="548"/>
    </location>
</feature>
<keyword evidence="4" id="KW-1185">Reference proteome</keyword>
<dbReference type="Proteomes" id="UP001630127">
    <property type="component" value="Unassembled WGS sequence"/>
</dbReference>
<proteinExistence type="predicted"/>
<organism evidence="3 4">
    <name type="scientific">Cinchona calisaya</name>
    <dbReference type="NCBI Taxonomy" id="153742"/>
    <lineage>
        <taxon>Eukaryota</taxon>
        <taxon>Viridiplantae</taxon>
        <taxon>Streptophyta</taxon>
        <taxon>Embryophyta</taxon>
        <taxon>Tracheophyta</taxon>
        <taxon>Spermatophyta</taxon>
        <taxon>Magnoliopsida</taxon>
        <taxon>eudicotyledons</taxon>
        <taxon>Gunneridae</taxon>
        <taxon>Pentapetalae</taxon>
        <taxon>asterids</taxon>
        <taxon>lamiids</taxon>
        <taxon>Gentianales</taxon>
        <taxon>Rubiaceae</taxon>
        <taxon>Cinchonoideae</taxon>
        <taxon>Cinchoneae</taxon>
        <taxon>Cinchona</taxon>
    </lineage>
</organism>
<accession>A0ABD3A4M9</accession>
<name>A0ABD3A4M9_9GENT</name>
<evidence type="ECO:0000313" key="3">
    <source>
        <dbReference type="EMBL" id="KAL3525490.1"/>
    </source>
</evidence>
<dbReference type="CDD" id="cd06410">
    <property type="entry name" value="PB1_UP2"/>
    <property type="match status" value="1"/>
</dbReference>
<reference evidence="3 4" key="1">
    <citation type="submission" date="2024-11" db="EMBL/GenBank/DDBJ databases">
        <title>A near-complete genome assembly of Cinchona calisaya.</title>
        <authorList>
            <person name="Lian D.C."/>
            <person name="Zhao X.W."/>
            <person name="Wei L."/>
        </authorList>
    </citation>
    <scope>NUCLEOTIDE SEQUENCE [LARGE SCALE GENOMIC DNA]</scope>
    <source>
        <tissue evidence="3">Nenye</tissue>
    </source>
</reference>
<feature type="domain" description="PB1" evidence="2">
    <location>
        <begin position="41"/>
        <end position="135"/>
    </location>
</feature>
<feature type="compositionally biased region" description="Pro residues" evidence="1">
    <location>
        <begin position="1"/>
        <end position="23"/>
    </location>
</feature>
<dbReference type="InterPro" id="IPR053198">
    <property type="entry name" value="Gynoecium_Dev_Regulator"/>
</dbReference>
<evidence type="ECO:0000256" key="1">
    <source>
        <dbReference type="SAM" id="MobiDB-lite"/>
    </source>
</evidence>
<gene>
    <name evidence="3" type="ORF">ACH5RR_013862</name>
</gene>
<dbReference type="AlphaFoldDB" id="A0ABD3A4M9"/>
<comment type="caution">
    <text evidence="3">The sequence shown here is derived from an EMBL/GenBank/DDBJ whole genome shotgun (WGS) entry which is preliminary data.</text>
</comment>
<dbReference type="EMBL" id="JBJUIK010000006">
    <property type="protein sequence ID" value="KAL3525490.1"/>
    <property type="molecule type" value="Genomic_DNA"/>
</dbReference>
<dbReference type="Gene3D" id="3.10.20.90">
    <property type="entry name" value="Phosphatidylinositol 3-kinase Catalytic Subunit, Chain A, domain 1"/>
    <property type="match status" value="1"/>
</dbReference>
<dbReference type="PANTHER" id="PTHR31066">
    <property type="entry name" value="OS05G0427100 PROTEIN-RELATED"/>
    <property type="match status" value="1"/>
</dbReference>
<dbReference type="SMART" id="SM00666">
    <property type="entry name" value="PB1"/>
    <property type="match status" value="1"/>
</dbReference>
<evidence type="ECO:0000259" key="2">
    <source>
        <dbReference type="SMART" id="SM00666"/>
    </source>
</evidence>
<dbReference type="InterPro" id="IPR000270">
    <property type="entry name" value="PB1_dom"/>
</dbReference>
<protein>
    <recommendedName>
        <fullName evidence="2">PB1 domain-containing protein</fullName>
    </recommendedName>
</protein>
<dbReference type="SUPFAM" id="SSF54277">
    <property type="entry name" value="CAD &amp; PB1 domains"/>
    <property type="match status" value="1"/>
</dbReference>
<dbReference type="PANTHER" id="PTHR31066:SF88">
    <property type="entry name" value="PB1 DOMAIN-CONTAINING PROTEIN"/>
    <property type="match status" value="1"/>
</dbReference>
<feature type="region of interest" description="Disordered" evidence="1">
    <location>
        <begin position="1"/>
        <end position="24"/>
    </location>
</feature>